<name>A0A1G8R6B9_9MICC</name>
<dbReference type="InterPro" id="IPR032710">
    <property type="entry name" value="NTF2-like_dom_sf"/>
</dbReference>
<gene>
    <name evidence="2" type="ORF">SAMN05216555_107110</name>
</gene>
<dbReference type="InterPro" id="IPR037401">
    <property type="entry name" value="SnoaL-like"/>
</dbReference>
<evidence type="ECO:0000313" key="3">
    <source>
        <dbReference type="Proteomes" id="UP000182130"/>
    </source>
</evidence>
<keyword evidence="3" id="KW-1185">Reference proteome</keyword>
<feature type="domain" description="SnoaL-like" evidence="1">
    <location>
        <begin position="10"/>
        <end position="108"/>
    </location>
</feature>
<dbReference type="RefSeq" id="WP_074588920.1">
    <property type="nucleotide sequence ID" value="NZ_FNEI01000007.1"/>
</dbReference>
<accession>A0A1G8R6B9</accession>
<dbReference type="EMBL" id="FNEI01000007">
    <property type="protein sequence ID" value="SDJ12534.1"/>
    <property type="molecule type" value="Genomic_DNA"/>
</dbReference>
<evidence type="ECO:0000313" key="2">
    <source>
        <dbReference type="EMBL" id="SDJ12534.1"/>
    </source>
</evidence>
<dbReference type="SUPFAM" id="SSF54427">
    <property type="entry name" value="NTF2-like"/>
    <property type="match status" value="1"/>
</dbReference>
<dbReference type="AlphaFoldDB" id="A0A1G8R6B9"/>
<dbReference type="STRING" id="1045773.SAMN05216555_107110"/>
<dbReference type="Pfam" id="PF12680">
    <property type="entry name" value="SnoaL_2"/>
    <property type="match status" value="1"/>
</dbReference>
<sequence length="137" mass="15238">MNDVNAWMDKYIAAWTSNDPDDIRALFTEDAVYATRPDSDSPWRGHNEIVDGWTDAGDMPHAWAFEWTLLGQDGNLAFVQGLTTYFNGQPTYDNLWVIRFAPDGRASEFTEWYMARKGPAEAGTAEAHAAEAGTAEG</sequence>
<dbReference type="Gene3D" id="3.10.450.50">
    <property type="match status" value="1"/>
</dbReference>
<protein>
    <submittedName>
        <fullName evidence="2">SnoaL-like domain-containing protein</fullName>
    </submittedName>
</protein>
<reference evidence="3" key="1">
    <citation type="submission" date="2016-10" db="EMBL/GenBank/DDBJ databases">
        <authorList>
            <person name="Varghese N."/>
            <person name="Submissions S."/>
        </authorList>
    </citation>
    <scope>NUCLEOTIDE SEQUENCE [LARGE SCALE GENOMIC DNA]</scope>
    <source>
        <strain evidence="3">CGMCC 1.10783</strain>
    </source>
</reference>
<evidence type="ECO:0000259" key="1">
    <source>
        <dbReference type="Pfam" id="PF12680"/>
    </source>
</evidence>
<organism evidence="2 3">
    <name type="scientific">Arthrobacter cupressi</name>
    <dbReference type="NCBI Taxonomy" id="1045773"/>
    <lineage>
        <taxon>Bacteria</taxon>
        <taxon>Bacillati</taxon>
        <taxon>Actinomycetota</taxon>
        <taxon>Actinomycetes</taxon>
        <taxon>Micrococcales</taxon>
        <taxon>Micrococcaceae</taxon>
        <taxon>Arthrobacter</taxon>
    </lineage>
</organism>
<proteinExistence type="predicted"/>
<dbReference type="Proteomes" id="UP000182130">
    <property type="component" value="Unassembled WGS sequence"/>
</dbReference>